<reference evidence="2" key="1">
    <citation type="journal article" date="2013" name="Nature">
        <title>Pan genome of the phytoplankton Emiliania underpins its global distribution.</title>
        <authorList>
            <person name="Read B.A."/>
            <person name="Kegel J."/>
            <person name="Klute M.J."/>
            <person name="Kuo A."/>
            <person name="Lefebvre S.C."/>
            <person name="Maumus F."/>
            <person name="Mayer C."/>
            <person name="Miller J."/>
            <person name="Monier A."/>
            <person name="Salamov A."/>
            <person name="Young J."/>
            <person name="Aguilar M."/>
            <person name="Claverie J.M."/>
            <person name="Frickenhaus S."/>
            <person name="Gonzalez K."/>
            <person name="Herman E.K."/>
            <person name="Lin Y.C."/>
            <person name="Napier J."/>
            <person name="Ogata H."/>
            <person name="Sarno A.F."/>
            <person name="Shmutz J."/>
            <person name="Schroeder D."/>
            <person name="de Vargas C."/>
            <person name="Verret F."/>
            <person name="von Dassow P."/>
            <person name="Valentin K."/>
            <person name="Van de Peer Y."/>
            <person name="Wheeler G."/>
            <person name="Dacks J.B."/>
            <person name="Delwiche C.F."/>
            <person name="Dyhrman S.T."/>
            <person name="Glockner G."/>
            <person name="John U."/>
            <person name="Richards T."/>
            <person name="Worden A.Z."/>
            <person name="Zhang X."/>
            <person name="Grigoriev I.V."/>
            <person name="Allen A.E."/>
            <person name="Bidle K."/>
            <person name="Borodovsky M."/>
            <person name="Bowler C."/>
            <person name="Brownlee C."/>
            <person name="Cock J.M."/>
            <person name="Elias M."/>
            <person name="Gladyshev V.N."/>
            <person name="Groth M."/>
            <person name="Guda C."/>
            <person name="Hadaegh A."/>
            <person name="Iglesias-Rodriguez M.D."/>
            <person name="Jenkins J."/>
            <person name="Jones B.M."/>
            <person name="Lawson T."/>
            <person name="Leese F."/>
            <person name="Lindquist E."/>
            <person name="Lobanov A."/>
            <person name="Lomsadze A."/>
            <person name="Malik S.B."/>
            <person name="Marsh M.E."/>
            <person name="Mackinder L."/>
            <person name="Mock T."/>
            <person name="Mueller-Roeber B."/>
            <person name="Pagarete A."/>
            <person name="Parker M."/>
            <person name="Probert I."/>
            <person name="Quesneville H."/>
            <person name="Raines C."/>
            <person name="Rensing S.A."/>
            <person name="Riano-Pachon D.M."/>
            <person name="Richier S."/>
            <person name="Rokitta S."/>
            <person name="Shiraiwa Y."/>
            <person name="Soanes D.M."/>
            <person name="van der Giezen M."/>
            <person name="Wahlund T.M."/>
            <person name="Williams B."/>
            <person name="Wilson W."/>
            <person name="Wolfe G."/>
            <person name="Wurch L.L."/>
        </authorList>
    </citation>
    <scope>NUCLEOTIDE SEQUENCE</scope>
</reference>
<dbReference type="RefSeq" id="XP_005761166.1">
    <property type="nucleotide sequence ID" value="XM_005761109.1"/>
</dbReference>
<dbReference type="KEGG" id="ehx:EMIHUDRAFT_204227"/>
<dbReference type="GeneID" id="17273925"/>
<dbReference type="RefSeq" id="XP_005780808.1">
    <property type="nucleotide sequence ID" value="XM_005780751.1"/>
</dbReference>
<dbReference type="Proteomes" id="UP000013827">
    <property type="component" value="Unassembled WGS sequence"/>
</dbReference>
<sequence>MSGPADKTAKERLRWLREEKGSHLEVRDDPLYTKEWKKLLKALHQEDAKYGRAGAARKAQRKNLCPELNWGQLRCSQPAPHAVAVPVPQGAVLYGLAFAAPLPPAQWRASDGDVGRARRVLLPSCGSAACPHSSAALLATSVL</sequence>
<dbReference type="EnsemblProtists" id="EOD28379">
    <property type="protein sequence ID" value="EOD28379"/>
    <property type="gene ID" value="EMIHUDRAFT_204227"/>
</dbReference>
<keyword evidence="2" id="KW-1185">Reference proteome</keyword>
<accession>A0A0D3IBV2</accession>
<protein>
    <submittedName>
        <fullName evidence="1">Uncharacterized protein</fullName>
    </submittedName>
</protein>
<reference evidence="1" key="2">
    <citation type="submission" date="2024-10" db="UniProtKB">
        <authorList>
            <consortium name="EnsemblProtists"/>
        </authorList>
    </citation>
    <scope>IDENTIFICATION</scope>
</reference>
<name>A0A0D3IBV2_EMIH1</name>
<dbReference type="HOGENOM" id="CLU_1809816_0_0_1"/>
<dbReference type="EnsemblProtists" id="EOD08737">
    <property type="protein sequence ID" value="EOD08737"/>
    <property type="gene ID" value="EMIHUDRAFT_248955"/>
</dbReference>
<dbReference type="GeneID" id="17254897"/>
<evidence type="ECO:0000313" key="2">
    <source>
        <dbReference type="Proteomes" id="UP000013827"/>
    </source>
</evidence>
<dbReference type="AlphaFoldDB" id="A0A0D3IBV2"/>
<dbReference type="KEGG" id="ehx:EMIHUDRAFT_248955"/>
<proteinExistence type="predicted"/>
<dbReference type="PaxDb" id="2903-EOD08737"/>
<organism evidence="1 2">
    <name type="scientific">Emiliania huxleyi (strain CCMP1516)</name>
    <dbReference type="NCBI Taxonomy" id="280463"/>
    <lineage>
        <taxon>Eukaryota</taxon>
        <taxon>Haptista</taxon>
        <taxon>Haptophyta</taxon>
        <taxon>Prymnesiophyceae</taxon>
        <taxon>Isochrysidales</taxon>
        <taxon>Noelaerhabdaceae</taxon>
        <taxon>Emiliania</taxon>
    </lineage>
</organism>
<evidence type="ECO:0000313" key="1">
    <source>
        <dbReference type="EnsemblProtists" id="EOD08737"/>
    </source>
</evidence>